<dbReference type="GO" id="GO:0020037">
    <property type="term" value="F:heme binding"/>
    <property type="evidence" value="ECO:0007669"/>
    <property type="project" value="InterPro"/>
</dbReference>
<dbReference type="InterPro" id="IPR036396">
    <property type="entry name" value="Cyt_P450_sf"/>
</dbReference>
<dbReference type="PROSITE" id="PS00086">
    <property type="entry name" value="CYTOCHROME_P450"/>
    <property type="match status" value="1"/>
</dbReference>
<comment type="caution">
    <text evidence="10">The sequence shown here is derived from an EMBL/GenBank/DDBJ whole genome shotgun (WGS) entry which is preliminary data.</text>
</comment>
<evidence type="ECO:0000313" key="10">
    <source>
        <dbReference type="EMBL" id="GCE20639.1"/>
    </source>
</evidence>
<reference evidence="11" key="1">
    <citation type="submission" date="2018-12" db="EMBL/GenBank/DDBJ databases">
        <title>Tengunoibacter tsumagoiensis gen. nov., sp. nov., Dictyobacter kobayashii sp. nov., D. alpinus sp. nov., and D. joshuensis sp. nov. and description of Dictyobacteraceae fam. nov. within the order Ktedonobacterales isolated from Tengu-no-mugimeshi.</title>
        <authorList>
            <person name="Wang C.M."/>
            <person name="Zheng Y."/>
            <person name="Sakai Y."/>
            <person name="Toyoda A."/>
            <person name="Minakuchi Y."/>
            <person name="Abe K."/>
            <person name="Yokota A."/>
            <person name="Yabe S."/>
        </authorList>
    </citation>
    <scope>NUCLEOTIDE SEQUENCE [LARGE SCALE GENOMIC DNA]</scope>
    <source>
        <strain evidence="11">Uno11</strain>
    </source>
</reference>
<dbReference type="OrthoDB" id="140159at2"/>
<evidence type="ECO:0000256" key="9">
    <source>
        <dbReference type="RuleBase" id="RU000461"/>
    </source>
</evidence>
<keyword evidence="11" id="KW-1185">Reference proteome</keyword>
<dbReference type="Pfam" id="PF00067">
    <property type="entry name" value="p450"/>
    <property type="match status" value="1"/>
</dbReference>
<dbReference type="PANTHER" id="PTHR24286">
    <property type="entry name" value="CYTOCHROME P450 26"/>
    <property type="match status" value="1"/>
</dbReference>
<comment type="cofactor">
    <cofactor evidence="1 8">
        <name>heme</name>
        <dbReference type="ChEBI" id="CHEBI:30413"/>
    </cofactor>
</comment>
<name>A0A402ANN7_9CHLR</name>
<comment type="similarity">
    <text evidence="2 9">Belongs to the cytochrome P450 family.</text>
</comment>
<dbReference type="PANTHER" id="PTHR24286:SF24">
    <property type="entry name" value="LANOSTEROL 14-ALPHA DEMETHYLASE"/>
    <property type="match status" value="1"/>
</dbReference>
<dbReference type="GO" id="GO:0016125">
    <property type="term" value="P:sterol metabolic process"/>
    <property type="evidence" value="ECO:0007669"/>
    <property type="project" value="TreeGrafter"/>
</dbReference>
<evidence type="ECO:0000256" key="8">
    <source>
        <dbReference type="PIRSR" id="PIRSR602403-1"/>
    </source>
</evidence>
<dbReference type="InterPro" id="IPR002403">
    <property type="entry name" value="Cyt_P450_E_grp-IV"/>
</dbReference>
<evidence type="ECO:0000256" key="1">
    <source>
        <dbReference type="ARBA" id="ARBA00001971"/>
    </source>
</evidence>
<keyword evidence="7 9" id="KW-0503">Monooxygenase</keyword>
<dbReference type="Proteomes" id="UP000287188">
    <property type="component" value="Unassembled WGS sequence"/>
</dbReference>
<dbReference type="InterPro" id="IPR001128">
    <property type="entry name" value="Cyt_P450"/>
</dbReference>
<protein>
    <submittedName>
        <fullName evidence="10">Cytochrome P450</fullName>
    </submittedName>
</protein>
<evidence type="ECO:0000256" key="3">
    <source>
        <dbReference type="ARBA" id="ARBA00022617"/>
    </source>
</evidence>
<keyword evidence="3 8" id="KW-0349">Heme</keyword>
<evidence type="ECO:0000256" key="6">
    <source>
        <dbReference type="ARBA" id="ARBA00023004"/>
    </source>
</evidence>
<dbReference type="RefSeq" id="WP_126552292.1">
    <property type="nucleotide sequence ID" value="NZ_BIFS01000001.1"/>
</dbReference>
<evidence type="ECO:0000256" key="2">
    <source>
        <dbReference type="ARBA" id="ARBA00010617"/>
    </source>
</evidence>
<organism evidence="10 11">
    <name type="scientific">Dictyobacter kobayashii</name>
    <dbReference type="NCBI Taxonomy" id="2014872"/>
    <lineage>
        <taxon>Bacteria</taxon>
        <taxon>Bacillati</taxon>
        <taxon>Chloroflexota</taxon>
        <taxon>Ktedonobacteria</taxon>
        <taxon>Ktedonobacterales</taxon>
        <taxon>Dictyobacteraceae</taxon>
        <taxon>Dictyobacter</taxon>
    </lineage>
</organism>
<dbReference type="InterPro" id="IPR017972">
    <property type="entry name" value="Cyt_P450_CS"/>
</dbReference>
<dbReference type="Gene3D" id="1.10.630.10">
    <property type="entry name" value="Cytochrome P450"/>
    <property type="match status" value="1"/>
</dbReference>
<dbReference type="EMBL" id="BIFS01000001">
    <property type="protein sequence ID" value="GCE20639.1"/>
    <property type="molecule type" value="Genomic_DNA"/>
</dbReference>
<feature type="binding site" description="axial binding residue" evidence="8">
    <location>
        <position position="387"/>
    </location>
    <ligand>
        <name>heme</name>
        <dbReference type="ChEBI" id="CHEBI:30413"/>
    </ligand>
    <ligandPart>
        <name>Fe</name>
        <dbReference type="ChEBI" id="CHEBI:18248"/>
    </ligandPart>
</feature>
<dbReference type="PRINTS" id="PR00465">
    <property type="entry name" value="EP450IV"/>
</dbReference>
<evidence type="ECO:0000313" key="11">
    <source>
        <dbReference type="Proteomes" id="UP000287188"/>
    </source>
</evidence>
<keyword evidence="5 9" id="KW-0560">Oxidoreductase</keyword>
<accession>A0A402ANN7</accession>
<evidence type="ECO:0000256" key="4">
    <source>
        <dbReference type="ARBA" id="ARBA00022723"/>
    </source>
</evidence>
<keyword evidence="4 8" id="KW-0479">Metal-binding</keyword>
<sequence>MAKAMPGSFGLPLLGETLSLFADPLTFFARRQQKYGPVFKTHILGKPSAVLFGAHAQQQVFLASGEETPFRSRDGYSFAEPFLGSSLLQMDGLVHQTQRKLITPAFQSHNYTDYLARINRAYDQVVATWPDQGTRVFYQDARTIAFRVSASLMLGVEDHTTLTDLNTLIHTLFEGPMSPVRLNLPFTKYGKALAVKPLIDSRLQEIIDQHRAHPTSDVLSLFLQARDEDGQPLTDEQLIAHLKLLLFAGYDTTTTTLAWSLLELLSHPDLYEQVRAEVKAEEVESAKPVTVEDLRTMPLLDAFLKETLRLHPIAAFLLRGVRATFEFEDYAIPAGWQLILPISFTHRSPAYFANPEQFDPQRFLAPREEDKKTPYAWLAFGGGKHMCLGMGIAQIEMKTVLTRLLRQFDLQLVPGQDISPNYIPVNRPKGGAVISFQRRFTRSSSSTLVEAK</sequence>
<keyword evidence="6 8" id="KW-0408">Iron</keyword>
<dbReference type="PRINTS" id="PR00385">
    <property type="entry name" value="P450"/>
</dbReference>
<dbReference type="GO" id="GO:0016705">
    <property type="term" value="F:oxidoreductase activity, acting on paired donors, with incorporation or reduction of molecular oxygen"/>
    <property type="evidence" value="ECO:0007669"/>
    <property type="project" value="InterPro"/>
</dbReference>
<evidence type="ECO:0000256" key="5">
    <source>
        <dbReference type="ARBA" id="ARBA00023002"/>
    </source>
</evidence>
<dbReference type="SUPFAM" id="SSF48264">
    <property type="entry name" value="Cytochrome P450"/>
    <property type="match status" value="1"/>
</dbReference>
<evidence type="ECO:0000256" key="7">
    <source>
        <dbReference type="ARBA" id="ARBA00023033"/>
    </source>
</evidence>
<dbReference type="GO" id="GO:0005506">
    <property type="term" value="F:iron ion binding"/>
    <property type="evidence" value="ECO:0007669"/>
    <property type="project" value="InterPro"/>
</dbReference>
<proteinExistence type="inferred from homology"/>
<dbReference type="AlphaFoldDB" id="A0A402ANN7"/>
<dbReference type="GO" id="GO:0004497">
    <property type="term" value="F:monooxygenase activity"/>
    <property type="evidence" value="ECO:0007669"/>
    <property type="project" value="UniProtKB-KW"/>
</dbReference>
<gene>
    <name evidence="10" type="ORF">KDK_44390</name>
</gene>